<reference evidence="2 3" key="1">
    <citation type="submission" date="2018-03" db="EMBL/GenBank/DDBJ databases">
        <title>Draft genome sequence of Rohu Carp (Labeo rohita).</title>
        <authorList>
            <person name="Das P."/>
            <person name="Kushwaha B."/>
            <person name="Joshi C.G."/>
            <person name="Kumar D."/>
            <person name="Nagpure N.S."/>
            <person name="Sahoo L."/>
            <person name="Das S.P."/>
            <person name="Bit A."/>
            <person name="Patnaik S."/>
            <person name="Meher P.K."/>
            <person name="Jayasankar P."/>
            <person name="Koringa P.G."/>
            <person name="Patel N.V."/>
            <person name="Hinsu A.T."/>
            <person name="Kumar R."/>
            <person name="Pandey M."/>
            <person name="Agarwal S."/>
            <person name="Srivastava S."/>
            <person name="Singh M."/>
            <person name="Iquebal M.A."/>
            <person name="Jaiswal S."/>
            <person name="Angadi U.B."/>
            <person name="Kumar N."/>
            <person name="Raza M."/>
            <person name="Shah T.M."/>
            <person name="Rai A."/>
            <person name="Jena J.K."/>
        </authorList>
    </citation>
    <scope>NUCLEOTIDE SEQUENCE [LARGE SCALE GENOMIC DNA]</scope>
    <source>
        <strain evidence="2">DASCIFA01</strain>
        <tissue evidence="2">Testis</tissue>
    </source>
</reference>
<sequence>MGLPLPVQQSRGSLRSQCGPSVYHLSCAACSVADGALPPGAAEPRLPLVAVGAPRPIHCRKGDSLFRCSRAEAPFGSNESPSTTRSESFWLIQHRTGLPLPVQQGHGSLRSQCEPSICRLKLRCVLGADGAFPPGAAEPWLPSVAVGALHPIRRRKGDSPSGCSRAAAPFGSNESPSISLRSQCGPSVCQLSYAAYSAADGALPPGAAELQAPFGHSGSPRPTHQNVPHLRLQEGLALPVQQSRSSLRKQQEPLI</sequence>
<feature type="region of interest" description="Disordered" evidence="1">
    <location>
        <begin position="153"/>
        <end position="178"/>
    </location>
</feature>
<evidence type="ECO:0000313" key="3">
    <source>
        <dbReference type="Proteomes" id="UP000290572"/>
    </source>
</evidence>
<organism evidence="2 3">
    <name type="scientific">Labeo rohita</name>
    <name type="common">Indian major carp</name>
    <name type="synonym">Cyprinus rohita</name>
    <dbReference type="NCBI Taxonomy" id="84645"/>
    <lineage>
        <taxon>Eukaryota</taxon>
        <taxon>Metazoa</taxon>
        <taxon>Chordata</taxon>
        <taxon>Craniata</taxon>
        <taxon>Vertebrata</taxon>
        <taxon>Euteleostomi</taxon>
        <taxon>Actinopterygii</taxon>
        <taxon>Neopterygii</taxon>
        <taxon>Teleostei</taxon>
        <taxon>Ostariophysi</taxon>
        <taxon>Cypriniformes</taxon>
        <taxon>Cyprinidae</taxon>
        <taxon>Labeoninae</taxon>
        <taxon>Labeonini</taxon>
        <taxon>Labeo</taxon>
    </lineage>
</organism>
<feature type="region of interest" description="Disordered" evidence="1">
    <location>
        <begin position="207"/>
        <end position="255"/>
    </location>
</feature>
<evidence type="ECO:0000313" key="2">
    <source>
        <dbReference type="EMBL" id="RXN26372.1"/>
    </source>
</evidence>
<gene>
    <name evidence="2" type="ORF">ROHU_020851</name>
</gene>
<dbReference type="AlphaFoldDB" id="A0A498N3I1"/>
<protein>
    <submittedName>
        <fullName evidence="2">Uncharacterized protein</fullName>
    </submittedName>
</protein>
<keyword evidence="3" id="KW-1185">Reference proteome</keyword>
<evidence type="ECO:0000256" key="1">
    <source>
        <dbReference type="SAM" id="MobiDB-lite"/>
    </source>
</evidence>
<accession>A0A498N3I1</accession>
<dbReference type="Proteomes" id="UP000290572">
    <property type="component" value="Unassembled WGS sequence"/>
</dbReference>
<name>A0A498N3I1_LABRO</name>
<proteinExistence type="predicted"/>
<dbReference type="EMBL" id="QBIY01012241">
    <property type="protein sequence ID" value="RXN26372.1"/>
    <property type="molecule type" value="Genomic_DNA"/>
</dbReference>
<comment type="caution">
    <text evidence="2">The sequence shown here is derived from an EMBL/GenBank/DDBJ whole genome shotgun (WGS) entry which is preliminary data.</text>
</comment>